<name>A0A022QY38_ERYGU</name>
<evidence type="ECO:0000256" key="1">
    <source>
        <dbReference type="ARBA" id="ARBA00022604"/>
    </source>
</evidence>
<dbReference type="AlphaFoldDB" id="A0A022QY38"/>
<dbReference type="InterPro" id="IPR044989">
    <property type="entry name" value="TAC1"/>
</dbReference>
<evidence type="ECO:0000313" key="5">
    <source>
        <dbReference type="Proteomes" id="UP000030748"/>
    </source>
</evidence>
<dbReference type="eggNOG" id="ENOG502R7H5">
    <property type="taxonomic scope" value="Eukaryota"/>
</dbReference>
<evidence type="ECO:0000313" key="4">
    <source>
        <dbReference type="EMBL" id="EYU32283.1"/>
    </source>
</evidence>
<evidence type="ECO:0000256" key="2">
    <source>
        <dbReference type="ARBA" id="ARBA00025796"/>
    </source>
</evidence>
<gene>
    <name evidence="4" type="ORF">MIMGU_mgv1a026143mg</name>
</gene>
<accession>A0A022QY38</accession>
<dbReference type="PANTHER" id="PTHR38366:SF1">
    <property type="entry name" value="PROTEIN TILLER ANGLE CONTROL 1"/>
    <property type="match status" value="1"/>
</dbReference>
<dbReference type="GO" id="GO:0001763">
    <property type="term" value="P:morphogenesis of a branching structure"/>
    <property type="evidence" value="ECO:0007669"/>
    <property type="project" value="InterPro"/>
</dbReference>
<evidence type="ECO:0000256" key="3">
    <source>
        <dbReference type="ARBA" id="ARBA00026138"/>
    </source>
</evidence>
<sequence>MNDYLCACIDGLGENGKKIEGDDEGNFVVDDHENKNGTFCGWKGGILTIGTFGYDDPLILLEDDRDQNHEFKLDDDDVIAASFIYAPKDDQPRRRLAEKELEQQQLGNDRRQMITENNNYKLDVVITHDSEEEEQPLLYAVYDHHDYCDEGLLEMKMEESQPHDLHTNKKERTTLADLFSADSELDNIINININELKKKRLQAATIVNNMKEADDHVIDKMMSNIDLPFANYKLDKARPIHKLHRLMRRMMKRKIHPAEINGGGLTNYSKLAADFTESASLLSS</sequence>
<dbReference type="EMBL" id="KI630880">
    <property type="protein sequence ID" value="EYU32283.1"/>
    <property type="molecule type" value="Genomic_DNA"/>
</dbReference>
<proteinExistence type="inferred from homology"/>
<comment type="similarity">
    <text evidence="2">Belongs to the TAC family.</text>
</comment>
<reference evidence="4 5" key="1">
    <citation type="journal article" date="2013" name="Proc. Natl. Acad. Sci. U.S.A.">
        <title>Fine-scale variation in meiotic recombination in Mimulus inferred from population shotgun sequencing.</title>
        <authorList>
            <person name="Hellsten U."/>
            <person name="Wright K.M."/>
            <person name="Jenkins J."/>
            <person name="Shu S."/>
            <person name="Yuan Y."/>
            <person name="Wessler S.R."/>
            <person name="Schmutz J."/>
            <person name="Willis J.H."/>
            <person name="Rokhsar D.S."/>
        </authorList>
    </citation>
    <scope>NUCLEOTIDE SEQUENCE [LARGE SCALE GENOMIC DNA]</scope>
    <source>
        <strain evidence="5">cv. DUN x IM62</strain>
    </source>
</reference>
<protein>
    <recommendedName>
        <fullName evidence="3">Protein TILLER ANGLE CONTROL 1</fullName>
    </recommendedName>
</protein>
<organism evidence="4 5">
    <name type="scientific">Erythranthe guttata</name>
    <name type="common">Yellow monkey flower</name>
    <name type="synonym">Mimulus guttatus</name>
    <dbReference type="NCBI Taxonomy" id="4155"/>
    <lineage>
        <taxon>Eukaryota</taxon>
        <taxon>Viridiplantae</taxon>
        <taxon>Streptophyta</taxon>
        <taxon>Embryophyta</taxon>
        <taxon>Tracheophyta</taxon>
        <taxon>Spermatophyta</taxon>
        <taxon>Magnoliopsida</taxon>
        <taxon>eudicotyledons</taxon>
        <taxon>Gunneridae</taxon>
        <taxon>Pentapetalae</taxon>
        <taxon>asterids</taxon>
        <taxon>lamiids</taxon>
        <taxon>Lamiales</taxon>
        <taxon>Phrymaceae</taxon>
        <taxon>Erythranthe</taxon>
    </lineage>
</organism>
<dbReference type="Proteomes" id="UP000030748">
    <property type="component" value="Unassembled WGS sequence"/>
</dbReference>
<keyword evidence="1" id="KW-0341">Growth regulation</keyword>
<dbReference type="PANTHER" id="PTHR38366">
    <property type="entry name" value="NAD-DEPENDENT PROTEIN DEACETYLASE HST1-LIKE PROTEIN"/>
    <property type="match status" value="1"/>
</dbReference>
<dbReference type="STRING" id="4155.A0A022QY38"/>
<keyword evidence="5" id="KW-1185">Reference proteome</keyword>